<dbReference type="GO" id="GO:0005509">
    <property type="term" value="F:calcium ion binding"/>
    <property type="evidence" value="ECO:0007669"/>
    <property type="project" value="InterPro"/>
</dbReference>
<keyword evidence="2" id="KW-1185">Reference proteome</keyword>
<protein>
    <submittedName>
        <fullName evidence="1">Uncharacterized protein</fullName>
    </submittedName>
</protein>
<gene>
    <name evidence="1" type="ORF">SMTD_LOCUS2869</name>
</gene>
<dbReference type="AlphaFoldDB" id="A0A183NL83"/>
<dbReference type="EMBL" id="UZAL01004384">
    <property type="protein sequence ID" value="VDO90114.1"/>
    <property type="molecule type" value="Genomic_DNA"/>
</dbReference>
<evidence type="ECO:0000313" key="1">
    <source>
        <dbReference type="EMBL" id="VDO90114.1"/>
    </source>
</evidence>
<evidence type="ECO:0000313" key="2">
    <source>
        <dbReference type="Proteomes" id="UP000269396"/>
    </source>
</evidence>
<dbReference type="PROSITE" id="PS50222">
    <property type="entry name" value="EF_HAND_2"/>
    <property type="match status" value="1"/>
</dbReference>
<dbReference type="Proteomes" id="UP000269396">
    <property type="component" value="Unassembled WGS sequence"/>
</dbReference>
<accession>A0A183NL83</accession>
<name>A0A183NL83_9TREM</name>
<dbReference type="InterPro" id="IPR011992">
    <property type="entry name" value="EF-hand-dom_pair"/>
</dbReference>
<dbReference type="InterPro" id="IPR002048">
    <property type="entry name" value="EF_hand_dom"/>
</dbReference>
<organism evidence="1 2">
    <name type="scientific">Schistosoma mattheei</name>
    <dbReference type="NCBI Taxonomy" id="31246"/>
    <lineage>
        <taxon>Eukaryota</taxon>
        <taxon>Metazoa</taxon>
        <taxon>Spiralia</taxon>
        <taxon>Lophotrochozoa</taxon>
        <taxon>Platyhelminthes</taxon>
        <taxon>Trematoda</taxon>
        <taxon>Digenea</taxon>
        <taxon>Strigeidida</taxon>
        <taxon>Schistosomatoidea</taxon>
        <taxon>Schistosomatidae</taxon>
        <taxon>Schistosoma</taxon>
    </lineage>
</organism>
<sequence>MINMDAFIEAFFAIDQDRSETITIDELQAYMVRNDMEPAFVAVSVLLIFSLQRIILCKVGVYS</sequence>
<proteinExistence type="predicted"/>
<dbReference type="SUPFAM" id="SSF47473">
    <property type="entry name" value="EF-hand"/>
    <property type="match status" value="1"/>
</dbReference>
<dbReference type="STRING" id="31246.A0A183NL83"/>
<reference evidence="1 2" key="1">
    <citation type="submission" date="2018-11" db="EMBL/GenBank/DDBJ databases">
        <authorList>
            <consortium name="Pathogen Informatics"/>
        </authorList>
    </citation>
    <scope>NUCLEOTIDE SEQUENCE [LARGE SCALE GENOMIC DNA]</scope>
    <source>
        <strain>Denwood</strain>
        <strain evidence="2">Zambia</strain>
    </source>
</reference>